<evidence type="ECO:0000313" key="1">
    <source>
        <dbReference type="EMBL" id="KAG7366759.1"/>
    </source>
</evidence>
<gene>
    <name evidence="1" type="ORF">IV203_029429</name>
</gene>
<name>A0A9K3LRV1_9STRA</name>
<protein>
    <submittedName>
        <fullName evidence="1">Uncharacterized protein</fullName>
    </submittedName>
</protein>
<reference evidence="1" key="1">
    <citation type="journal article" date="2021" name="Sci. Rep.">
        <title>Diploid genomic architecture of Nitzschia inconspicua, an elite biomass production diatom.</title>
        <authorList>
            <person name="Oliver A."/>
            <person name="Podell S."/>
            <person name="Pinowska A."/>
            <person name="Traller J.C."/>
            <person name="Smith S.R."/>
            <person name="McClure R."/>
            <person name="Beliaev A."/>
            <person name="Bohutskyi P."/>
            <person name="Hill E.A."/>
            <person name="Rabines A."/>
            <person name="Zheng H."/>
            <person name="Allen L.Z."/>
            <person name="Kuo A."/>
            <person name="Grigoriev I.V."/>
            <person name="Allen A.E."/>
            <person name="Hazlebeck D."/>
            <person name="Allen E.E."/>
        </authorList>
    </citation>
    <scope>NUCLEOTIDE SEQUENCE</scope>
    <source>
        <strain evidence="1">Hildebrandi</strain>
    </source>
</reference>
<proteinExistence type="predicted"/>
<comment type="caution">
    <text evidence="1">The sequence shown here is derived from an EMBL/GenBank/DDBJ whole genome shotgun (WGS) entry which is preliminary data.</text>
</comment>
<dbReference type="Proteomes" id="UP000693970">
    <property type="component" value="Unassembled WGS sequence"/>
</dbReference>
<keyword evidence="2" id="KW-1185">Reference proteome</keyword>
<accession>A0A9K3LRV1</accession>
<dbReference type="EMBL" id="JAGRRH010000007">
    <property type="protein sequence ID" value="KAG7366759.1"/>
    <property type="molecule type" value="Genomic_DNA"/>
</dbReference>
<organism evidence="1 2">
    <name type="scientific">Nitzschia inconspicua</name>
    <dbReference type="NCBI Taxonomy" id="303405"/>
    <lineage>
        <taxon>Eukaryota</taxon>
        <taxon>Sar</taxon>
        <taxon>Stramenopiles</taxon>
        <taxon>Ochrophyta</taxon>
        <taxon>Bacillariophyta</taxon>
        <taxon>Bacillariophyceae</taxon>
        <taxon>Bacillariophycidae</taxon>
        <taxon>Bacillariales</taxon>
        <taxon>Bacillariaceae</taxon>
        <taxon>Nitzschia</taxon>
    </lineage>
</organism>
<reference evidence="1" key="2">
    <citation type="submission" date="2021-04" db="EMBL/GenBank/DDBJ databases">
        <authorList>
            <person name="Podell S."/>
        </authorList>
    </citation>
    <scope>NUCLEOTIDE SEQUENCE</scope>
    <source>
        <strain evidence="1">Hildebrandi</strain>
    </source>
</reference>
<sequence>MPQQCINLLTSKIFINRSFILPIVSIYRTSKAMFVPFDSQAHYQPIFGTPDRYLSCPTVSLERFKRCSVPFDKQPRNAQAMQLSV</sequence>
<evidence type="ECO:0000313" key="2">
    <source>
        <dbReference type="Proteomes" id="UP000693970"/>
    </source>
</evidence>
<dbReference type="AlphaFoldDB" id="A0A9K3LRV1"/>